<dbReference type="OrthoDB" id="6975485at2"/>
<name>A0A1B7L3Q4_9ENTR</name>
<dbReference type="EMBL" id="LYRP01000012">
    <property type="protein sequence ID" value="OAT77029.1"/>
    <property type="molecule type" value="Genomic_DNA"/>
</dbReference>
<dbReference type="AlphaFoldDB" id="A0A1B7L3Q4"/>
<evidence type="ECO:0000313" key="2">
    <source>
        <dbReference type="Proteomes" id="UP000078225"/>
    </source>
</evidence>
<dbReference type="RefSeq" id="WP_064597582.1">
    <property type="nucleotide sequence ID" value="NZ_LYRP01000012.1"/>
</dbReference>
<evidence type="ECO:0000313" key="1">
    <source>
        <dbReference type="EMBL" id="OAT77029.1"/>
    </source>
</evidence>
<sequence>MRRIKKQVRGNANLAAAQANNGIPATHDAARRAWKNFRDNRNTLFHQLLVEQFGLCCYTELNLADIQNTHGIGSHFEHEQPKSLFPTRTFDELNLLRSALSDQDLKTYTGSARFAGHHKGSLYNPNLFISPQSANCRDYFVYLPLDGSIQPKSGLSAADTAKADYTITLLNLNAPFLIAERRRWLKEIEDEITRLINDNAVEAVRHLAECELTLTPRKHPQLIQPAFAQLRAFHSATRALFGSLGEQVIQQHCAHID</sequence>
<gene>
    <name evidence="1" type="ORF">A9B99_06870</name>
</gene>
<accession>A0A1B7L3Q4</accession>
<dbReference type="NCBIfam" id="TIGR02646">
    <property type="entry name" value="retron system putative HNH endonuclease"/>
    <property type="match status" value="1"/>
</dbReference>
<keyword evidence="2" id="KW-1185">Reference proteome</keyword>
<dbReference type="STRING" id="1691903.A9B99_06870"/>
<comment type="caution">
    <text evidence="1">The sequence shown here is derived from an EMBL/GenBank/DDBJ whole genome shotgun (WGS) entry which is preliminary data.</text>
</comment>
<protein>
    <submittedName>
        <fullName evidence="1">TIGR02646 family protein</fullName>
    </submittedName>
</protein>
<dbReference type="InterPro" id="IPR013467">
    <property type="entry name" value="HNH78-like"/>
</dbReference>
<organism evidence="1 2">
    <name type="scientific">Mangrovibacter phragmitis</name>
    <dbReference type="NCBI Taxonomy" id="1691903"/>
    <lineage>
        <taxon>Bacteria</taxon>
        <taxon>Pseudomonadati</taxon>
        <taxon>Pseudomonadota</taxon>
        <taxon>Gammaproteobacteria</taxon>
        <taxon>Enterobacterales</taxon>
        <taxon>Enterobacteriaceae</taxon>
        <taxon>Mangrovibacter</taxon>
    </lineage>
</organism>
<reference evidence="2" key="1">
    <citation type="submission" date="2016-05" db="EMBL/GenBank/DDBJ databases">
        <authorList>
            <person name="Behera P."/>
            <person name="Vaishampayan P."/>
            <person name="Singh N."/>
            <person name="Raina V."/>
            <person name="Suar M."/>
            <person name="Pattnaik A."/>
            <person name="Rastogi G."/>
        </authorList>
    </citation>
    <scope>NUCLEOTIDE SEQUENCE [LARGE SCALE GENOMIC DNA]</scope>
    <source>
        <strain evidence="2">MP23</strain>
    </source>
</reference>
<dbReference type="Proteomes" id="UP000078225">
    <property type="component" value="Unassembled WGS sequence"/>
</dbReference>
<proteinExistence type="predicted"/>